<organism evidence="11 12">
    <name type="scientific">Propioniciclava tarda</name>
    <dbReference type="NCBI Taxonomy" id="433330"/>
    <lineage>
        <taxon>Bacteria</taxon>
        <taxon>Bacillati</taxon>
        <taxon>Actinomycetota</taxon>
        <taxon>Actinomycetes</taxon>
        <taxon>Propionibacteriales</taxon>
        <taxon>Propionibacteriaceae</taxon>
        <taxon>Propioniciclava</taxon>
    </lineage>
</organism>
<evidence type="ECO:0000313" key="11">
    <source>
        <dbReference type="EMBL" id="TBT92169.1"/>
    </source>
</evidence>
<dbReference type="Proteomes" id="UP000291933">
    <property type="component" value="Unassembled WGS sequence"/>
</dbReference>
<evidence type="ECO:0000256" key="9">
    <source>
        <dbReference type="ARBA" id="ARBA00023285"/>
    </source>
</evidence>
<evidence type="ECO:0000256" key="6">
    <source>
        <dbReference type="ARBA" id="ARBA00022723"/>
    </source>
</evidence>
<comment type="cofactor">
    <cofactor evidence="1">
        <name>Zn(2+)</name>
        <dbReference type="ChEBI" id="CHEBI:29105"/>
    </cofactor>
</comment>
<evidence type="ECO:0000256" key="4">
    <source>
        <dbReference type="ARBA" id="ARBA00022571"/>
    </source>
</evidence>
<dbReference type="RefSeq" id="WP_131173066.1">
    <property type="nucleotide sequence ID" value="NZ_FXTL01000023.1"/>
</dbReference>
<keyword evidence="3" id="KW-0963">Cytoplasm</keyword>
<dbReference type="Pfam" id="PF07687">
    <property type="entry name" value="M20_dimer"/>
    <property type="match status" value="1"/>
</dbReference>
<dbReference type="EMBL" id="SDMR01000022">
    <property type="protein sequence ID" value="TBT92169.1"/>
    <property type="molecule type" value="Genomic_DNA"/>
</dbReference>
<protein>
    <submittedName>
        <fullName evidence="11">Acetylornithine deacetylase</fullName>
        <ecNumber evidence="11">3.5.1.16</ecNumber>
    </submittedName>
</protein>
<keyword evidence="4" id="KW-0055">Arginine biosynthesis</keyword>
<sequence>MAHPSAETRTWLSRLVAYDTTSRESNLPLIEDVAAAARGLGAIVNVFPTPDGRKANLVVTVPDASGGVRGGVLLSGHSDCVPVDGQAWTSDPFEVVERDGRLIGRGTADMKGFLACCLAALPAMLERPLREPVHIGLSYDEEVGCVGAPPFVASVHEAGLSPRLGFVGEPSMMAMIRGHKSINLVHVTLTGVPAHSSLTHSGVNAIEYAAEIVRYWRGRADAWKAHGPFDDAYPLPYTSASVNMIAGGNGVNIVPETCRITLEFRALPSVEDAVVLDELRDFCSALEQRMKAENAASSVVMEVAASTVGLDMPADAEVVQLGVALGLESTPDKVTYGTEAGVYTAGGIPCVVCGPGDIGDAHRPDESIALDQLAECEAFLARLIDELRV</sequence>
<evidence type="ECO:0000259" key="10">
    <source>
        <dbReference type="Pfam" id="PF07687"/>
    </source>
</evidence>
<evidence type="ECO:0000256" key="8">
    <source>
        <dbReference type="ARBA" id="ARBA00022833"/>
    </source>
</evidence>
<evidence type="ECO:0000313" key="12">
    <source>
        <dbReference type="Proteomes" id="UP000291933"/>
    </source>
</evidence>
<dbReference type="InterPro" id="IPR050072">
    <property type="entry name" value="Peptidase_M20A"/>
</dbReference>
<accession>A0A4Q9KJZ0</accession>
<dbReference type="PANTHER" id="PTHR43808:SF31">
    <property type="entry name" value="N-ACETYL-L-CITRULLINE DEACETYLASE"/>
    <property type="match status" value="1"/>
</dbReference>
<dbReference type="SUPFAM" id="SSF53187">
    <property type="entry name" value="Zn-dependent exopeptidases"/>
    <property type="match status" value="1"/>
</dbReference>
<dbReference type="InterPro" id="IPR036264">
    <property type="entry name" value="Bact_exopeptidase_dim_dom"/>
</dbReference>
<dbReference type="CDD" id="cd03894">
    <property type="entry name" value="M20_ArgE"/>
    <property type="match status" value="1"/>
</dbReference>
<feature type="domain" description="Peptidase M20 dimerisation" evidence="10">
    <location>
        <begin position="178"/>
        <end position="286"/>
    </location>
</feature>
<reference evidence="11 12" key="1">
    <citation type="submission" date="2019-01" db="EMBL/GenBank/DDBJ databases">
        <title>Lactibacter flavus gen. nov., sp. nov., a novel bacterium of the family Propionibacteriaceae isolated from raw milk and dairy products.</title>
        <authorList>
            <person name="Huptas C."/>
            <person name="Wenning M."/>
            <person name="Breitenwieser F."/>
            <person name="Doll E."/>
            <person name="Von Neubeck M."/>
            <person name="Busse H.-J."/>
            <person name="Scherer S."/>
        </authorList>
    </citation>
    <scope>NUCLEOTIDE SEQUENCE [LARGE SCALE GENOMIC DNA]</scope>
    <source>
        <strain evidence="11 12">DSM 22130</strain>
    </source>
</reference>
<proteinExistence type="inferred from homology"/>
<dbReference type="Pfam" id="PF01546">
    <property type="entry name" value="Peptidase_M20"/>
    <property type="match status" value="1"/>
</dbReference>
<dbReference type="Gene3D" id="3.30.70.360">
    <property type="match status" value="1"/>
</dbReference>
<gene>
    <name evidence="11" type="primary">argE</name>
    <name evidence="11" type="ORF">ET996_13395</name>
</gene>
<evidence type="ECO:0000256" key="1">
    <source>
        <dbReference type="ARBA" id="ARBA00001947"/>
    </source>
</evidence>
<evidence type="ECO:0000256" key="3">
    <source>
        <dbReference type="ARBA" id="ARBA00022490"/>
    </source>
</evidence>
<dbReference type="OrthoDB" id="7055905at2"/>
<dbReference type="SUPFAM" id="SSF55031">
    <property type="entry name" value="Bacterial exopeptidase dimerisation domain"/>
    <property type="match status" value="1"/>
</dbReference>
<keyword evidence="7 11" id="KW-0378">Hydrolase</keyword>
<keyword evidence="12" id="KW-1185">Reference proteome</keyword>
<evidence type="ECO:0000256" key="7">
    <source>
        <dbReference type="ARBA" id="ARBA00022801"/>
    </source>
</evidence>
<dbReference type="NCBIfam" id="NF005710">
    <property type="entry name" value="PRK07522.1"/>
    <property type="match status" value="1"/>
</dbReference>
<evidence type="ECO:0000256" key="5">
    <source>
        <dbReference type="ARBA" id="ARBA00022605"/>
    </source>
</evidence>
<dbReference type="NCBIfam" id="TIGR01892">
    <property type="entry name" value="AcOrn-deacetyl"/>
    <property type="match status" value="1"/>
</dbReference>
<dbReference type="PANTHER" id="PTHR43808">
    <property type="entry name" value="ACETYLORNITHINE DEACETYLASE"/>
    <property type="match status" value="1"/>
</dbReference>
<dbReference type="InterPro" id="IPR001261">
    <property type="entry name" value="ArgE/DapE_CS"/>
</dbReference>
<keyword evidence="8" id="KW-0862">Zinc</keyword>
<dbReference type="GO" id="GO:0008777">
    <property type="term" value="F:acetylornithine deacetylase activity"/>
    <property type="evidence" value="ECO:0007669"/>
    <property type="project" value="UniProtKB-EC"/>
</dbReference>
<dbReference type="InterPro" id="IPR011650">
    <property type="entry name" value="Peptidase_M20_dimer"/>
</dbReference>
<keyword evidence="5" id="KW-0028">Amino-acid biosynthesis</keyword>
<dbReference type="PROSITE" id="PS00759">
    <property type="entry name" value="ARGE_DAPE_CPG2_2"/>
    <property type="match status" value="1"/>
</dbReference>
<dbReference type="GO" id="GO:0006526">
    <property type="term" value="P:L-arginine biosynthetic process"/>
    <property type="evidence" value="ECO:0007669"/>
    <property type="project" value="UniProtKB-KW"/>
</dbReference>
<keyword evidence="6" id="KW-0479">Metal-binding</keyword>
<comment type="caution">
    <text evidence="11">The sequence shown here is derived from an EMBL/GenBank/DDBJ whole genome shotgun (WGS) entry which is preliminary data.</text>
</comment>
<evidence type="ECO:0000256" key="2">
    <source>
        <dbReference type="ARBA" id="ARBA00005691"/>
    </source>
</evidence>
<name>A0A4Q9KJZ0_PROTD</name>
<dbReference type="AlphaFoldDB" id="A0A4Q9KJZ0"/>
<dbReference type="InterPro" id="IPR010169">
    <property type="entry name" value="AcOrn-deacetyl"/>
</dbReference>
<dbReference type="EC" id="3.5.1.16" evidence="11"/>
<dbReference type="GO" id="GO:0046872">
    <property type="term" value="F:metal ion binding"/>
    <property type="evidence" value="ECO:0007669"/>
    <property type="project" value="UniProtKB-KW"/>
</dbReference>
<comment type="similarity">
    <text evidence="2">Belongs to the peptidase M20A family. ArgE subfamily.</text>
</comment>
<dbReference type="Gene3D" id="3.40.630.10">
    <property type="entry name" value="Zn peptidases"/>
    <property type="match status" value="1"/>
</dbReference>
<keyword evidence="9" id="KW-0170">Cobalt</keyword>
<dbReference type="InterPro" id="IPR002933">
    <property type="entry name" value="Peptidase_M20"/>
</dbReference>